<evidence type="ECO:0000313" key="7">
    <source>
        <dbReference type="EMBL" id="REE94234.1"/>
    </source>
</evidence>
<sequence length="176" mass="19708">MKKNRRMIQLVIFLGVLLLGGYAIGHSIFAAKDGQLPRKGSKPPEFALLGTDGKTHRLSDYKGKALVINFWGTYCPGCVTETPDLVAQYKKHNGEPLEIVGINLGEDSMAVNNFVKQYDINYTILRNEANDVQRKYGLRSYPTTFFVKPDGTIMDVFVGAMAEKDMDERITKLLKS</sequence>
<evidence type="ECO:0000256" key="4">
    <source>
        <dbReference type="ARBA" id="ARBA00023157"/>
    </source>
</evidence>
<protein>
    <submittedName>
        <fullName evidence="7">Peroxiredoxin</fullName>
    </submittedName>
</protein>
<dbReference type="InterPro" id="IPR013766">
    <property type="entry name" value="Thioredoxin_domain"/>
</dbReference>
<dbReference type="GO" id="GO:0016491">
    <property type="term" value="F:oxidoreductase activity"/>
    <property type="evidence" value="ECO:0007669"/>
    <property type="project" value="InterPro"/>
</dbReference>
<evidence type="ECO:0000259" key="6">
    <source>
        <dbReference type="PROSITE" id="PS51352"/>
    </source>
</evidence>
<keyword evidence="3" id="KW-0812">Transmembrane</keyword>
<dbReference type="GO" id="GO:0030313">
    <property type="term" value="C:cell envelope"/>
    <property type="evidence" value="ECO:0007669"/>
    <property type="project" value="UniProtKB-SubCell"/>
</dbReference>
<proteinExistence type="predicted"/>
<gene>
    <name evidence="7" type="ORF">A8990_10125</name>
</gene>
<comment type="subcellular location">
    <subcellularLocation>
        <location evidence="1">Cell envelope</location>
    </subcellularLocation>
</comment>
<dbReference type="InterPro" id="IPR036249">
    <property type="entry name" value="Thioredoxin-like_sf"/>
</dbReference>
<dbReference type="InterPro" id="IPR000866">
    <property type="entry name" value="AhpC/TSA"/>
</dbReference>
<dbReference type="RefSeq" id="WP_116186985.1">
    <property type="nucleotide sequence ID" value="NZ_QTTN01000001.1"/>
</dbReference>
<dbReference type="Gene3D" id="3.40.30.10">
    <property type="entry name" value="Glutaredoxin"/>
    <property type="match status" value="1"/>
</dbReference>
<feature type="domain" description="Thioredoxin" evidence="6">
    <location>
        <begin position="37"/>
        <end position="175"/>
    </location>
</feature>
<dbReference type="Proteomes" id="UP000256304">
    <property type="component" value="Unassembled WGS sequence"/>
</dbReference>
<keyword evidence="3" id="KW-0735">Signal-anchor</keyword>
<dbReference type="PANTHER" id="PTHR42852">
    <property type="entry name" value="THIOL:DISULFIDE INTERCHANGE PROTEIN DSBE"/>
    <property type="match status" value="1"/>
</dbReference>
<name>A0A3D9SNT6_9BACL</name>
<evidence type="ECO:0000256" key="2">
    <source>
        <dbReference type="ARBA" id="ARBA00022748"/>
    </source>
</evidence>
<evidence type="ECO:0000256" key="1">
    <source>
        <dbReference type="ARBA" id="ARBA00004196"/>
    </source>
</evidence>
<dbReference type="PANTHER" id="PTHR42852:SF6">
    <property type="entry name" value="THIOL:DISULFIDE INTERCHANGE PROTEIN DSBE"/>
    <property type="match status" value="1"/>
</dbReference>
<dbReference type="EMBL" id="QTTN01000001">
    <property type="protein sequence ID" value="REE94234.1"/>
    <property type="molecule type" value="Genomic_DNA"/>
</dbReference>
<dbReference type="Pfam" id="PF00578">
    <property type="entry name" value="AhpC-TSA"/>
    <property type="match status" value="1"/>
</dbReference>
<dbReference type="PROSITE" id="PS51352">
    <property type="entry name" value="THIOREDOXIN_2"/>
    <property type="match status" value="1"/>
</dbReference>
<comment type="caution">
    <text evidence="7">The sequence shown here is derived from an EMBL/GenBank/DDBJ whole genome shotgun (WGS) entry which is preliminary data.</text>
</comment>
<keyword evidence="2" id="KW-0201">Cytochrome c-type biogenesis</keyword>
<dbReference type="GO" id="GO:0017004">
    <property type="term" value="P:cytochrome complex assembly"/>
    <property type="evidence" value="ECO:0007669"/>
    <property type="project" value="UniProtKB-KW"/>
</dbReference>
<dbReference type="SUPFAM" id="SSF52833">
    <property type="entry name" value="Thioredoxin-like"/>
    <property type="match status" value="1"/>
</dbReference>
<evidence type="ECO:0000256" key="3">
    <source>
        <dbReference type="ARBA" id="ARBA00022968"/>
    </source>
</evidence>
<keyword evidence="8" id="KW-1185">Reference proteome</keyword>
<keyword evidence="5" id="KW-0676">Redox-active center</keyword>
<evidence type="ECO:0000256" key="5">
    <source>
        <dbReference type="ARBA" id="ARBA00023284"/>
    </source>
</evidence>
<evidence type="ECO:0000313" key="8">
    <source>
        <dbReference type="Proteomes" id="UP000256304"/>
    </source>
</evidence>
<organism evidence="7 8">
    <name type="scientific">Paenibacillus taihuensis</name>
    <dbReference type="NCBI Taxonomy" id="1156355"/>
    <lineage>
        <taxon>Bacteria</taxon>
        <taxon>Bacillati</taxon>
        <taxon>Bacillota</taxon>
        <taxon>Bacilli</taxon>
        <taxon>Bacillales</taxon>
        <taxon>Paenibacillaceae</taxon>
        <taxon>Paenibacillus</taxon>
    </lineage>
</organism>
<dbReference type="AlphaFoldDB" id="A0A3D9SNT6"/>
<dbReference type="OrthoDB" id="25753at2"/>
<dbReference type="CDD" id="cd02966">
    <property type="entry name" value="TlpA_like_family"/>
    <property type="match status" value="1"/>
</dbReference>
<accession>A0A3D9SNT6</accession>
<dbReference type="InterPro" id="IPR050553">
    <property type="entry name" value="Thioredoxin_ResA/DsbE_sf"/>
</dbReference>
<reference evidence="7 8" key="1">
    <citation type="submission" date="2018-08" db="EMBL/GenBank/DDBJ databases">
        <title>Genomic Encyclopedia of Type Strains, Phase III (KMG-III): the genomes of soil and plant-associated and newly described type strains.</title>
        <authorList>
            <person name="Whitman W."/>
        </authorList>
    </citation>
    <scope>NUCLEOTIDE SEQUENCE [LARGE SCALE GENOMIC DNA]</scope>
    <source>
        <strain evidence="7 8">CGMCC 1.10966</strain>
    </source>
</reference>
<keyword evidence="4" id="KW-1015">Disulfide bond</keyword>
<dbReference type="GO" id="GO:0016209">
    <property type="term" value="F:antioxidant activity"/>
    <property type="evidence" value="ECO:0007669"/>
    <property type="project" value="InterPro"/>
</dbReference>